<name>I3EID1_NEMP3</name>
<dbReference type="VEuPathDB" id="MicrosporidiaDB:NEQG_00797"/>
<dbReference type="Proteomes" id="UP000002872">
    <property type="component" value="Unassembled WGS sequence"/>
</dbReference>
<dbReference type="EMBL" id="GL870877">
    <property type="protein sequence ID" value="EIJ88978.1"/>
    <property type="molecule type" value="Genomic_DNA"/>
</dbReference>
<reference evidence="1" key="1">
    <citation type="submission" date="2011-01" db="EMBL/GenBank/DDBJ databases">
        <title>The Genome Sequence of Nematocida parisii strain ERTm3.</title>
        <authorList>
            <consortium name="The Broad Institute Genome Sequencing Platform"/>
            <consortium name="The Broad Institute Genome Sequencing Center for Infectious Disease"/>
            <person name="Cuomo C."/>
            <person name="Troemel E."/>
            <person name="Young S.K."/>
            <person name="Zeng Q."/>
            <person name="Gargeya S."/>
            <person name="Fitzgerald M."/>
            <person name="Haas B."/>
            <person name="Abouelleil A."/>
            <person name="Alvarado L."/>
            <person name="Arachchi H.M."/>
            <person name="Berlin A."/>
            <person name="Chapman S.B."/>
            <person name="Gearin G."/>
            <person name="Goldberg J."/>
            <person name="Griggs A."/>
            <person name="Gujja S."/>
            <person name="Hansen M."/>
            <person name="Heiman D."/>
            <person name="Howarth C."/>
            <person name="Larimer J."/>
            <person name="Lui A."/>
            <person name="MacDonald P.J.P."/>
            <person name="McCowen C."/>
            <person name="Montmayeur A."/>
            <person name="Murphy C."/>
            <person name="Neiman D."/>
            <person name="Pearson M."/>
            <person name="Priest M."/>
            <person name="Roberts A."/>
            <person name="Saif S."/>
            <person name="Shea T."/>
            <person name="Sisk P."/>
            <person name="Stolte C."/>
            <person name="Sykes S."/>
            <person name="Wortman J."/>
            <person name="Nusbaum C."/>
            <person name="Birren B."/>
        </authorList>
    </citation>
    <scope>NUCLEOTIDE SEQUENCE</scope>
    <source>
        <strain evidence="1">ERTm3</strain>
    </source>
</reference>
<sequence length="152" mass="17484">MNIKALHRILENNEIDKSNLTEEDIEYLKNSLNILGYKLNNWHDRKTLVITAMQTEEVLLKDYEIIAMDIILEIINNAKDIPVSRFINCAVAKELIENNWLVIDNNRNIQLSKRLIIENTNTLSEKANISICSLCGIINNKGNIPHIECNIN</sequence>
<evidence type="ECO:0000313" key="1">
    <source>
        <dbReference type="EMBL" id="EIJ88978.1"/>
    </source>
</evidence>
<dbReference type="OMA" id="FINCAVA"/>
<keyword evidence="2" id="KW-1185">Reference proteome</keyword>
<evidence type="ECO:0000313" key="2">
    <source>
        <dbReference type="Proteomes" id="UP000002872"/>
    </source>
</evidence>
<dbReference type="HOGENOM" id="CLU_1722855_0_0_1"/>
<dbReference type="OrthoDB" id="2192588at2759"/>
<proteinExistence type="predicted"/>
<organism evidence="1 2">
    <name type="scientific">Nematocida parisii (strain ERTm3)</name>
    <name type="common">Nematode killer fungus</name>
    <dbReference type="NCBI Taxonomy" id="935791"/>
    <lineage>
        <taxon>Eukaryota</taxon>
        <taxon>Fungi</taxon>
        <taxon>Fungi incertae sedis</taxon>
        <taxon>Microsporidia</taxon>
        <taxon>Nematocida</taxon>
    </lineage>
</organism>
<gene>
    <name evidence="1" type="ORF">NEQG_00797</name>
</gene>
<accession>I3EID1</accession>
<protein>
    <submittedName>
        <fullName evidence="1">Uncharacterized protein</fullName>
    </submittedName>
</protein>
<dbReference type="AlphaFoldDB" id="I3EID1"/>
<dbReference type="InParanoid" id="I3EID1"/>